<evidence type="ECO:0000259" key="1">
    <source>
        <dbReference type="Pfam" id="PF21818"/>
    </source>
</evidence>
<dbReference type="OrthoDB" id="2883356at2"/>
<organism evidence="2 3">
    <name type="scientific">Metabacillus sediminilitoris</name>
    <dbReference type="NCBI Taxonomy" id="2567941"/>
    <lineage>
        <taxon>Bacteria</taxon>
        <taxon>Bacillati</taxon>
        <taxon>Bacillota</taxon>
        <taxon>Bacilli</taxon>
        <taxon>Bacillales</taxon>
        <taxon>Bacillaceae</taxon>
        <taxon>Metabacillus</taxon>
    </lineage>
</organism>
<proteinExistence type="predicted"/>
<name>A0A4S4C096_9BACI</name>
<sequence>MKIALVSCTKLKADYPCSAREMYQESTLFKKAVKYLEQKDYDEWFVLSAKYGLLKQHDVIEPYDLTLNNMRASERKSWSELVIKQIDSLQLNITNIDFYAGVKYREYLISVFEQKGIDCNVPLQGKGIGEQLQFYSINTK</sequence>
<dbReference type="RefSeq" id="WP_136355031.1">
    <property type="nucleotide sequence ID" value="NZ_CP046266.1"/>
</dbReference>
<evidence type="ECO:0000313" key="2">
    <source>
        <dbReference type="EMBL" id="THF78902.1"/>
    </source>
</evidence>
<comment type="caution">
    <text evidence="2">The sequence shown here is derived from an EMBL/GenBank/DDBJ whole genome shotgun (WGS) entry which is preliminary data.</text>
</comment>
<keyword evidence="3" id="KW-1185">Reference proteome</keyword>
<evidence type="ECO:0000313" key="3">
    <source>
        <dbReference type="Proteomes" id="UP000310334"/>
    </source>
</evidence>
<dbReference type="InterPro" id="IPR049251">
    <property type="entry name" value="DUF6884"/>
</dbReference>
<dbReference type="AlphaFoldDB" id="A0A4S4C096"/>
<dbReference type="Proteomes" id="UP000310334">
    <property type="component" value="Unassembled WGS sequence"/>
</dbReference>
<protein>
    <recommendedName>
        <fullName evidence="1">DUF6884 domain-containing protein</fullName>
    </recommendedName>
</protein>
<reference evidence="2 3" key="1">
    <citation type="submission" date="2019-04" db="EMBL/GenBank/DDBJ databases">
        <title>Bacillus sediminilitoris sp. nov., isolated from a tidal flat sediment on the East China Sea.</title>
        <authorList>
            <person name="Wei Y."/>
            <person name="Mao H."/>
            <person name="Fang J."/>
        </authorList>
    </citation>
    <scope>NUCLEOTIDE SEQUENCE [LARGE SCALE GENOMIC DNA]</scope>
    <source>
        <strain evidence="2 3">DSL-17</strain>
    </source>
</reference>
<dbReference type="Pfam" id="PF21818">
    <property type="entry name" value="DUF6884"/>
    <property type="match status" value="1"/>
</dbReference>
<dbReference type="EMBL" id="SSNT01000010">
    <property type="protein sequence ID" value="THF78902.1"/>
    <property type="molecule type" value="Genomic_DNA"/>
</dbReference>
<gene>
    <name evidence="2" type="ORF">E6W99_14340</name>
</gene>
<accession>A0A4S4C096</accession>
<feature type="domain" description="DUF6884" evidence="1">
    <location>
        <begin position="3"/>
        <end position="136"/>
    </location>
</feature>